<organism evidence="2 3">
    <name type="scientific">Pseudoxanthomonas composti</name>
    <dbReference type="NCBI Taxonomy" id="2137479"/>
    <lineage>
        <taxon>Bacteria</taxon>
        <taxon>Pseudomonadati</taxon>
        <taxon>Pseudomonadota</taxon>
        <taxon>Gammaproteobacteria</taxon>
        <taxon>Lysobacterales</taxon>
        <taxon>Lysobacteraceae</taxon>
        <taxon>Pseudoxanthomonas</taxon>
    </lineage>
</organism>
<name>A0A4Q1JYD9_9GAMM</name>
<sequence>MRPAPLLLVLLVAWSLLGLALFLLPVPLWSWQLFGGALGLLVLVDGLRLYRQPSPLVTRRVPDALALDVERPVTLTLQPQVKRQFAQVHDLHPGGWDMRDLPQRVQLVADEALSLTYRLKPTARGDASFVGVQLRLRSPWRLWRQSRVIGAPQSVRVYPDFAPLARFALLSAEQASRLMGAHLKRRRGEGTDFNQMREYRVGDSLRQIDWKATARARKLISREYQDEKNQQLVMMLDTGRRMLAREGMLGHFDHVLNASLVVSYLALRQGDAVGLFATGGQSRWVPPQRGPGGIDPLLRASYDLQPQPVATDYLAAASEFVLRQRRRALVMLSTNVRDEDIEDLLAAVRLLGKRHLVCVASLRESVLDTALTAEVEDLKDAIHSAAVARYLEQRAAAHDLLRSHRVMVLDVTAEQLPGALVERYLAVKRDGLL</sequence>
<reference evidence="2 3" key="1">
    <citation type="submission" date="2019-01" db="EMBL/GenBank/DDBJ databases">
        <title>Pseudoxanthomonas composti sp. nov., isolated from compost.</title>
        <authorList>
            <person name="Yang G."/>
        </authorList>
    </citation>
    <scope>NUCLEOTIDE SEQUENCE [LARGE SCALE GENOMIC DNA]</scope>
    <source>
        <strain evidence="2 3">GSS15</strain>
    </source>
</reference>
<protein>
    <submittedName>
        <fullName evidence="2">DUF58 domain-containing protein</fullName>
    </submittedName>
</protein>
<proteinExistence type="predicted"/>
<evidence type="ECO:0000313" key="3">
    <source>
        <dbReference type="Proteomes" id="UP000289784"/>
    </source>
</evidence>
<dbReference type="AlphaFoldDB" id="A0A4Q1JYD9"/>
<dbReference type="Pfam" id="PF01882">
    <property type="entry name" value="DUF58"/>
    <property type="match status" value="1"/>
</dbReference>
<evidence type="ECO:0000313" key="2">
    <source>
        <dbReference type="EMBL" id="RXR06444.1"/>
    </source>
</evidence>
<gene>
    <name evidence="2" type="ORF">EPA99_07290</name>
</gene>
<dbReference type="InterPro" id="IPR002881">
    <property type="entry name" value="DUF58"/>
</dbReference>
<evidence type="ECO:0000259" key="1">
    <source>
        <dbReference type="Pfam" id="PF01882"/>
    </source>
</evidence>
<dbReference type="PANTHER" id="PTHR33608">
    <property type="entry name" value="BLL2464 PROTEIN"/>
    <property type="match status" value="1"/>
</dbReference>
<dbReference type="EMBL" id="SAWZ01000003">
    <property type="protein sequence ID" value="RXR06444.1"/>
    <property type="molecule type" value="Genomic_DNA"/>
</dbReference>
<accession>A0A4Q1JYD9</accession>
<keyword evidence="3" id="KW-1185">Reference proteome</keyword>
<comment type="caution">
    <text evidence="2">The sequence shown here is derived from an EMBL/GenBank/DDBJ whole genome shotgun (WGS) entry which is preliminary data.</text>
</comment>
<feature type="domain" description="DUF58" evidence="1">
    <location>
        <begin position="195"/>
        <end position="379"/>
    </location>
</feature>
<dbReference type="RefSeq" id="WP_129470551.1">
    <property type="nucleotide sequence ID" value="NZ_SAWZ01000003.1"/>
</dbReference>
<dbReference type="OrthoDB" id="9812729at2"/>
<dbReference type="PANTHER" id="PTHR33608:SF3">
    <property type="entry name" value="SLR2013 PROTEIN"/>
    <property type="match status" value="1"/>
</dbReference>
<dbReference type="Proteomes" id="UP000289784">
    <property type="component" value="Unassembled WGS sequence"/>
</dbReference>